<reference evidence="1 2" key="1">
    <citation type="submission" date="2023-09" db="EMBL/GenBank/DDBJ databases">
        <title>Complete genome of Streptomyces roseicoloratus T14.</title>
        <authorList>
            <person name="Bashizi T."/>
            <person name="Kim M.-J."/>
            <person name="Lee G."/>
            <person name="Tagele S.B."/>
            <person name="Shin J.-H."/>
        </authorList>
    </citation>
    <scope>NUCLEOTIDE SEQUENCE [LARGE SCALE GENOMIC DNA]</scope>
    <source>
        <strain evidence="1 2">T14</strain>
    </source>
</reference>
<dbReference type="Proteomes" id="UP001250858">
    <property type="component" value="Chromosome"/>
</dbReference>
<dbReference type="RefSeq" id="WP_309547613.1">
    <property type="nucleotide sequence ID" value="NZ_CP133762.1"/>
</dbReference>
<evidence type="ECO:0008006" key="3">
    <source>
        <dbReference type="Google" id="ProtNLM"/>
    </source>
</evidence>
<name>A0ABY9RNC2_9ACTN</name>
<organism evidence="1 2">
    <name type="scientific">Streptomyces roseicoloratus</name>
    <dbReference type="NCBI Taxonomy" id="2508722"/>
    <lineage>
        <taxon>Bacteria</taxon>
        <taxon>Bacillati</taxon>
        <taxon>Actinomycetota</taxon>
        <taxon>Actinomycetes</taxon>
        <taxon>Kitasatosporales</taxon>
        <taxon>Streptomycetaceae</taxon>
        <taxon>Streptomyces</taxon>
    </lineage>
</organism>
<evidence type="ECO:0000313" key="2">
    <source>
        <dbReference type="Proteomes" id="UP001250858"/>
    </source>
</evidence>
<dbReference type="EMBL" id="CP133762">
    <property type="protein sequence ID" value="WMX43686.1"/>
    <property type="molecule type" value="Genomic_DNA"/>
</dbReference>
<evidence type="ECO:0000313" key="1">
    <source>
        <dbReference type="EMBL" id="WMX43686.1"/>
    </source>
</evidence>
<gene>
    <name evidence="1" type="ORF">RGF97_00690</name>
</gene>
<sequence>MRHATRRVIATASAALVLAGCATVRPGPAGPAAPSASAGTPAARQEQDGILKAAEQRLVAECLEAQGLALPPASQARAPAPAPGPAAAADARLRTALFGEDPRELSLTLATGLTVTANSDGCVASARAELYGDQTRWFRAQVTVDNLRALAQARMKQDPAHRAALDRWTRCAAPSGGPRTGRPEPAVAERCTRESGLADVRARLEPAELATVRTLHRDQVATYEQLRARALRRAAELSANPTPKKGTDAS</sequence>
<keyword evidence="2" id="KW-1185">Reference proteome</keyword>
<protein>
    <recommendedName>
        <fullName evidence="3">Lipoprotein</fullName>
    </recommendedName>
</protein>
<accession>A0ABY9RNC2</accession>
<proteinExistence type="predicted"/>
<dbReference type="PROSITE" id="PS51257">
    <property type="entry name" value="PROKAR_LIPOPROTEIN"/>
    <property type="match status" value="1"/>
</dbReference>